<dbReference type="CDD" id="cd14667">
    <property type="entry name" value="3D_containing_proteins"/>
    <property type="match status" value="1"/>
</dbReference>
<dbReference type="RefSeq" id="WP_186996822.1">
    <property type="nucleotide sequence ID" value="NZ_JACOQK010000001.1"/>
</dbReference>
<evidence type="ECO:0000313" key="4">
    <source>
        <dbReference type="Proteomes" id="UP000649151"/>
    </source>
</evidence>
<evidence type="ECO:0000256" key="1">
    <source>
        <dbReference type="ARBA" id="ARBA00022729"/>
    </source>
</evidence>
<dbReference type="InterPro" id="IPR036908">
    <property type="entry name" value="RlpA-like_sf"/>
</dbReference>
<keyword evidence="1" id="KW-0732">Signal</keyword>
<evidence type="ECO:0000259" key="2">
    <source>
        <dbReference type="PROSITE" id="PS51109"/>
    </source>
</evidence>
<dbReference type="PROSITE" id="PS51109">
    <property type="entry name" value="G5"/>
    <property type="match status" value="1"/>
</dbReference>
<proteinExistence type="predicted"/>
<keyword evidence="4" id="KW-1185">Reference proteome</keyword>
<evidence type="ECO:0000313" key="3">
    <source>
        <dbReference type="EMBL" id="MBC5788184.1"/>
    </source>
</evidence>
<name>A0ABR7ISR1_9CLOT</name>
<dbReference type="InterPro" id="IPR051933">
    <property type="entry name" value="Resuscitation_pf_RpfB"/>
</dbReference>
<feature type="domain" description="G5" evidence="2">
    <location>
        <begin position="152"/>
        <end position="234"/>
    </location>
</feature>
<reference evidence="3 4" key="1">
    <citation type="submission" date="2020-08" db="EMBL/GenBank/DDBJ databases">
        <title>Genome public.</title>
        <authorList>
            <person name="Liu C."/>
            <person name="Sun Q."/>
        </authorList>
    </citation>
    <scope>NUCLEOTIDE SEQUENCE [LARGE SCALE GENOMIC DNA]</scope>
    <source>
        <strain evidence="3 4">NSJ-27</strain>
    </source>
</reference>
<dbReference type="Pfam" id="PF03990">
    <property type="entry name" value="DUF348"/>
    <property type="match status" value="2"/>
</dbReference>
<dbReference type="InterPro" id="IPR010611">
    <property type="entry name" value="3D_dom"/>
</dbReference>
<dbReference type="EMBL" id="JACOQK010000001">
    <property type="protein sequence ID" value="MBC5788184.1"/>
    <property type="molecule type" value="Genomic_DNA"/>
</dbReference>
<dbReference type="InterPro" id="IPR007137">
    <property type="entry name" value="DUF348"/>
</dbReference>
<dbReference type="Pfam" id="PF06725">
    <property type="entry name" value="3D"/>
    <property type="match status" value="1"/>
</dbReference>
<dbReference type="Gene3D" id="2.20.230.10">
    <property type="entry name" value="Resuscitation-promoting factor rpfb"/>
    <property type="match status" value="1"/>
</dbReference>
<dbReference type="PANTHER" id="PTHR39160">
    <property type="entry name" value="CELL WALL-BINDING PROTEIN YOCH"/>
    <property type="match status" value="1"/>
</dbReference>
<dbReference type="Proteomes" id="UP000649151">
    <property type="component" value="Unassembled WGS sequence"/>
</dbReference>
<dbReference type="Gene3D" id="2.40.40.10">
    <property type="entry name" value="RlpA-like domain"/>
    <property type="match status" value="1"/>
</dbReference>
<sequence>MQSFLRKLKEMCSAKTRTIVISGVCAFVMLSTPVLTGIASFNCRVEIYDNGQFVKSVLTNKQTADEILNDLGVETSANDEVLWMDVDNNHANIRINRAFDVSVTADGKTVQVPMVRGTVQDALELANVAVGSTDTVSEDVNNVVKEGTSITVVRVTTNEVAEQVELPFETIYQETDGLLKGVTQEQTAGSTGTRVDYYSCTYEDGNLVSRSEQPVRSEVTVQPVNRVVLVGTKTPVEQKSVAGKSVISELDTPAGISFDGNGIPTNYTKVITGRGVAYTAPAGARTSTGRTVKPGYVAVNPNVIPYGTKMYIASADGRVYGYAIAADTGGSCMKNEILVDLFMNSEGECRNWGSRTVNIYILP</sequence>
<organism evidence="3 4">
    <name type="scientific">Clostridium facile</name>
    <dbReference type="NCBI Taxonomy" id="2763035"/>
    <lineage>
        <taxon>Bacteria</taxon>
        <taxon>Bacillati</taxon>
        <taxon>Bacillota</taxon>
        <taxon>Clostridia</taxon>
        <taxon>Eubacteriales</taxon>
        <taxon>Clostridiaceae</taxon>
        <taxon>Clostridium</taxon>
    </lineage>
</organism>
<comment type="caution">
    <text evidence="3">The sequence shown here is derived from an EMBL/GenBank/DDBJ whole genome shotgun (WGS) entry which is preliminary data.</text>
</comment>
<dbReference type="InterPro" id="IPR059180">
    <property type="entry name" value="3D_YorM"/>
</dbReference>
<dbReference type="InterPro" id="IPR011098">
    <property type="entry name" value="G5_dom"/>
</dbReference>
<dbReference type="PANTHER" id="PTHR39160:SF4">
    <property type="entry name" value="RESUSCITATION-PROMOTING FACTOR RPFB"/>
    <property type="match status" value="1"/>
</dbReference>
<protein>
    <submittedName>
        <fullName evidence="3">G5 domain-containing protein</fullName>
    </submittedName>
</protein>
<dbReference type="SMART" id="SM01208">
    <property type="entry name" value="G5"/>
    <property type="match status" value="1"/>
</dbReference>
<dbReference type="Pfam" id="PF07501">
    <property type="entry name" value="G5"/>
    <property type="match status" value="1"/>
</dbReference>
<accession>A0ABR7ISR1</accession>
<gene>
    <name evidence="3" type="ORF">H8Z77_09160</name>
</gene>